<sequence length="699" mass="74567">MAAIPFPTDGTTPQGSRPSSTPSSISTHNQHPSTDQSQQQQPQPQPPTTLTHANTAIGSMSIQHPPHSAGLPITSTANPSSIGPGQIAIPPPPLKIGYGYGGAETHGPPSPSTLTDVILGLHATLYAGKKSADEVLQMVSRFYDPEAVFESPLLQAKGREQIANQFKMAFALPGMDVQSELRDVICSDFEFDGTRAGIIDHTLTISLFPTLFGPSSYATGSHGPTGAASGAGYAGRSGLYSSHFGGGGPGRSYAGSVHGDMPTGGSTPSYFQGRQSGPASAGVSSFTIPGANSSSYFNQMHPFTPMSAVQTPHAFGRTTSTFGFSSSHDNYNDNGFDADDRNYGGKESGGTTSSRRRSLSGKGKRLASGFYDDDDMDPERDGETTGGRQLSYSMGGPGSYSGHAGSIAGGDDELSGELSFSTQRDPRSAGPGTVAVSNRPAMPAEALVPHWSASGFGRASVRAFVWGLFHPRAALKALCSFQIRVMTRLEFNDNGMIVRHEDMWSVREAIEGMVPFAGLVYQLERRIVGFFVSWAVAKGLTISQLLLSRAIDNQDEKQHDHRYQQGQLPPSSARPEWRRGDEAAHPQEVERALLLHQQSLDRDRERGSIAGHSRQPTFSSLQGEYPYATFSRSRAPSPTRRFGSISGAGGSTTSLVTGTRSRARSLISSNPHIRAASSQNLLSFTSGANWQQQQQQQHN</sequence>
<dbReference type="EMBL" id="JAPDMZ010000319">
    <property type="protein sequence ID" value="KAK0543880.1"/>
    <property type="molecule type" value="Genomic_DNA"/>
</dbReference>
<keyword evidence="3" id="KW-1185">Reference proteome</keyword>
<feature type="compositionally biased region" description="Acidic residues" evidence="1">
    <location>
        <begin position="371"/>
        <end position="380"/>
    </location>
</feature>
<feature type="region of interest" description="Disordered" evidence="1">
    <location>
        <begin position="556"/>
        <end position="585"/>
    </location>
</feature>
<feature type="compositionally biased region" description="Basic residues" evidence="1">
    <location>
        <begin position="354"/>
        <end position="365"/>
    </location>
</feature>
<name>A0AAN6GJ76_9BASI</name>
<evidence type="ECO:0000313" key="2">
    <source>
        <dbReference type="EMBL" id="KAK0543880.1"/>
    </source>
</evidence>
<feature type="region of interest" description="Disordered" evidence="1">
    <location>
        <begin position="602"/>
        <end position="699"/>
    </location>
</feature>
<feature type="region of interest" description="Disordered" evidence="1">
    <location>
        <begin position="1"/>
        <end position="85"/>
    </location>
</feature>
<reference evidence="2" key="1">
    <citation type="journal article" date="2023" name="PhytoFront">
        <title>Draft Genome Resources of Seven Strains of Tilletia horrida, Causal Agent of Kernel Smut of Rice.</title>
        <authorList>
            <person name="Khanal S."/>
            <person name="Antony Babu S."/>
            <person name="Zhou X.G."/>
        </authorList>
    </citation>
    <scope>NUCLEOTIDE SEQUENCE</scope>
    <source>
        <strain evidence="2">TX6</strain>
    </source>
</reference>
<feature type="compositionally biased region" description="Polar residues" evidence="1">
    <location>
        <begin position="655"/>
        <end position="690"/>
    </location>
</feature>
<feature type="compositionally biased region" description="Polar residues" evidence="1">
    <location>
        <begin position="50"/>
        <end position="62"/>
    </location>
</feature>
<organism evidence="2 3">
    <name type="scientific">Tilletia horrida</name>
    <dbReference type="NCBI Taxonomy" id="155126"/>
    <lineage>
        <taxon>Eukaryota</taxon>
        <taxon>Fungi</taxon>
        <taxon>Dikarya</taxon>
        <taxon>Basidiomycota</taxon>
        <taxon>Ustilaginomycotina</taxon>
        <taxon>Exobasidiomycetes</taxon>
        <taxon>Tilletiales</taxon>
        <taxon>Tilletiaceae</taxon>
        <taxon>Tilletia</taxon>
    </lineage>
</organism>
<dbReference type="Proteomes" id="UP001176517">
    <property type="component" value="Unassembled WGS sequence"/>
</dbReference>
<gene>
    <name evidence="2" type="ORF">OC846_006254</name>
</gene>
<proteinExistence type="predicted"/>
<comment type="caution">
    <text evidence="2">The sequence shown here is derived from an EMBL/GenBank/DDBJ whole genome shotgun (WGS) entry which is preliminary data.</text>
</comment>
<protein>
    <submittedName>
        <fullName evidence="2">Uncharacterized protein</fullName>
    </submittedName>
</protein>
<dbReference type="AlphaFoldDB" id="A0AAN6GJ76"/>
<accession>A0AAN6GJ76</accession>
<feature type="compositionally biased region" description="Polar residues" evidence="1">
    <location>
        <begin position="264"/>
        <end position="285"/>
    </location>
</feature>
<feature type="region of interest" description="Disordered" evidence="1">
    <location>
        <begin position="251"/>
        <end position="285"/>
    </location>
</feature>
<evidence type="ECO:0000256" key="1">
    <source>
        <dbReference type="SAM" id="MobiDB-lite"/>
    </source>
</evidence>
<feature type="compositionally biased region" description="Low complexity" evidence="1">
    <location>
        <begin position="11"/>
        <end position="42"/>
    </location>
</feature>
<feature type="region of interest" description="Disordered" evidence="1">
    <location>
        <begin position="333"/>
        <end position="434"/>
    </location>
</feature>
<evidence type="ECO:0000313" key="3">
    <source>
        <dbReference type="Proteomes" id="UP001176517"/>
    </source>
</evidence>
<feature type="compositionally biased region" description="Basic and acidic residues" evidence="1">
    <location>
        <begin position="575"/>
        <end position="585"/>
    </location>
</feature>